<evidence type="ECO:0000313" key="2">
    <source>
        <dbReference type="Proteomes" id="UP000635606"/>
    </source>
</evidence>
<evidence type="ECO:0008006" key="3">
    <source>
        <dbReference type="Google" id="ProtNLM"/>
    </source>
</evidence>
<keyword evidence="2" id="KW-1185">Reference proteome</keyword>
<organism evidence="1 2">
    <name type="scientific">Virgisporangium ochraceum</name>
    <dbReference type="NCBI Taxonomy" id="65505"/>
    <lineage>
        <taxon>Bacteria</taxon>
        <taxon>Bacillati</taxon>
        <taxon>Actinomycetota</taxon>
        <taxon>Actinomycetes</taxon>
        <taxon>Micromonosporales</taxon>
        <taxon>Micromonosporaceae</taxon>
        <taxon>Virgisporangium</taxon>
    </lineage>
</organism>
<accession>A0A8J4E901</accession>
<dbReference type="Pfam" id="PF05721">
    <property type="entry name" value="PhyH"/>
    <property type="match status" value="1"/>
</dbReference>
<dbReference type="PANTHER" id="PTHR20883:SF48">
    <property type="entry name" value="ECTOINE DIOXYGENASE"/>
    <property type="match status" value="1"/>
</dbReference>
<proteinExistence type="predicted"/>
<dbReference type="PANTHER" id="PTHR20883">
    <property type="entry name" value="PHYTANOYL-COA DIOXYGENASE DOMAIN CONTAINING 1"/>
    <property type="match status" value="1"/>
</dbReference>
<dbReference type="InterPro" id="IPR008775">
    <property type="entry name" value="Phytyl_CoA_dOase-like"/>
</dbReference>
<name>A0A8J4E901_9ACTN</name>
<dbReference type="EMBL" id="BOPH01000011">
    <property type="protein sequence ID" value="GIJ65919.1"/>
    <property type="molecule type" value="Genomic_DNA"/>
</dbReference>
<dbReference type="GO" id="GO:0016706">
    <property type="term" value="F:2-oxoglutarate-dependent dioxygenase activity"/>
    <property type="evidence" value="ECO:0007669"/>
    <property type="project" value="UniProtKB-ARBA"/>
</dbReference>
<gene>
    <name evidence="1" type="ORF">Voc01_008360</name>
</gene>
<protein>
    <recommendedName>
        <fullName evidence="3">Phytanoyl-CoA dioxygenase</fullName>
    </recommendedName>
</protein>
<dbReference type="SUPFAM" id="SSF51197">
    <property type="entry name" value="Clavaminate synthase-like"/>
    <property type="match status" value="1"/>
</dbReference>
<dbReference type="GO" id="GO:0005506">
    <property type="term" value="F:iron ion binding"/>
    <property type="evidence" value="ECO:0007669"/>
    <property type="project" value="UniProtKB-ARBA"/>
</dbReference>
<comment type="caution">
    <text evidence="1">The sequence shown here is derived from an EMBL/GenBank/DDBJ whole genome shotgun (WGS) entry which is preliminary data.</text>
</comment>
<evidence type="ECO:0000313" key="1">
    <source>
        <dbReference type="EMBL" id="GIJ65919.1"/>
    </source>
</evidence>
<sequence length="320" mass="35390">MLVPPIGCHDEFKGDTSMSTDVAAPAAPAPAPVRMTAEQREAFERDGYIVLPGVLSQAELIRYTAAIDHLYARATRLGEIARDGSLHRLSAVAACPELADLMTHPAAFPMVWQTLGWNVHVYHSHLDVHPTVPSAKPFRFEWHQDGGRQNREIESNPRPRMSVKLAFWLSDVSEPGRGNFKVVPGSHLTNRIDGPPRRDVEWPDPEGAIPVTVNAGDAVFFDRRIWHARSDNHSPITRKAVFFGYTYRWVARRDEAPAIPAVLAGLTPVQRQLLGVLGGRANHAVDGGDHAWGHFPDEVPLYGYLKENGLLDPGFPPLIP</sequence>
<dbReference type="Gene3D" id="2.60.120.620">
    <property type="entry name" value="q2cbj1_9rhob like domain"/>
    <property type="match status" value="1"/>
</dbReference>
<dbReference type="Proteomes" id="UP000635606">
    <property type="component" value="Unassembled WGS sequence"/>
</dbReference>
<dbReference type="AlphaFoldDB" id="A0A8J4E901"/>
<reference evidence="1" key="1">
    <citation type="submission" date="2021-01" db="EMBL/GenBank/DDBJ databases">
        <title>Whole genome shotgun sequence of Virgisporangium ochraceum NBRC 16418.</title>
        <authorList>
            <person name="Komaki H."/>
            <person name="Tamura T."/>
        </authorList>
    </citation>
    <scope>NUCLEOTIDE SEQUENCE</scope>
    <source>
        <strain evidence="1">NBRC 16418</strain>
    </source>
</reference>